<protein>
    <recommendedName>
        <fullName evidence="13">Malonyl-CoA-acyl carrier protein transacylase, mitochondrial</fullName>
        <ecNumber evidence="3">2.3.1.39</ecNumber>
    </recommendedName>
    <alternativeName>
        <fullName evidence="15">Mitochondrial malonyltransferase</fullName>
    </alternativeName>
    <alternativeName>
        <fullName evidence="14">[Acyl-carrier-protein] malonyltransferase</fullName>
    </alternativeName>
</protein>
<feature type="compositionally biased region" description="Low complexity" evidence="16">
    <location>
        <begin position="58"/>
        <end position="78"/>
    </location>
</feature>
<dbReference type="SMART" id="SM00827">
    <property type="entry name" value="PKS_AT"/>
    <property type="match status" value="1"/>
</dbReference>
<sequence length="404" mass="44217">SFFLKYRKLWARGDGSIFQREGQVAGLSEQDAVHQQARFRGWRLPSRLKPRFSPNSEPAAAPQRRPKRPQQLLRAPLPGQGSQFVGMGRGLLKYPNVKEMFTVAQKILGYDLCSDLLAFTSTGVSRTDVWQSCVSGAATDKPAKRQMSGVEARDGSAAAGGVDGEAAAGVDGGAAAGGVDAETMQKASELVPSGMLSVIGRPQDQYNYACLQAKEHCKSLGMENPVCSVANYRFPDGRVIAGHQQALDFLQENSRRLKFMRTKTLPVSGAFHTELMASATEPLREVLRQVEVSQPLYPKGINMHKHAFNYSVKLHHCQCSSFCPFKKYHVHSLATFLLDTPVVHPQPEKGPTSSSLMIPAQTSTPPPPCWRLSRTGALCPYQSSHGPIHLAHQDSLSFHQSIKP</sequence>
<evidence type="ECO:0000256" key="16">
    <source>
        <dbReference type="SAM" id="MobiDB-lite"/>
    </source>
</evidence>
<dbReference type="PANTHER" id="PTHR47170">
    <property type="entry name" value="MALONYL-COA ACP TRANSACYLASE, ACP-BINDING"/>
    <property type="match status" value="1"/>
</dbReference>
<keyword evidence="7" id="KW-0809">Transit peptide</keyword>
<comment type="subcellular location">
    <subcellularLocation>
        <location evidence="1">Mitochondrion</location>
    </subcellularLocation>
</comment>
<keyword evidence="5" id="KW-0808">Transferase</keyword>
<dbReference type="Gene3D" id="3.40.366.10">
    <property type="entry name" value="Malonyl-Coenzyme A Acyl Carrier Protein, domain 2"/>
    <property type="match status" value="1"/>
</dbReference>
<name>A0AAZ1XR68_OREAU</name>
<reference evidence="19" key="1">
    <citation type="submission" date="2020-03" db="EMBL/GenBank/DDBJ databases">
        <title>Evolution of repeat sequences and sex chromosomes of tilapia species revealed by chromosome-level genomes.</title>
        <authorList>
            <person name="Xu L."/>
            <person name="Tao W."/>
            <person name="Wang D."/>
            <person name="Zhou Q."/>
        </authorList>
    </citation>
    <scope>NUCLEOTIDE SEQUENCE [LARGE SCALE GENOMIC DNA]</scope>
    <source>
        <strain evidence="19">Israel</strain>
    </source>
</reference>
<comment type="catalytic activity">
    <reaction evidence="11">
        <text>holo-[ACP] + malonyl-CoA = malonyl-[ACP] + CoA</text>
        <dbReference type="Rhea" id="RHEA:41792"/>
        <dbReference type="Rhea" id="RHEA-COMP:9623"/>
        <dbReference type="Rhea" id="RHEA-COMP:9685"/>
        <dbReference type="ChEBI" id="CHEBI:57287"/>
        <dbReference type="ChEBI" id="CHEBI:57384"/>
        <dbReference type="ChEBI" id="CHEBI:64479"/>
        <dbReference type="ChEBI" id="CHEBI:78449"/>
        <dbReference type="EC" id="2.3.1.39"/>
    </reaction>
    <physiologicalReaction direction="left-to-right" evidence="11">
        <dbReference type="Rhea" id="RHEA:41793"/>
    </physiologicalReaction>
</comment>
<comment type="similarity">
    <text evidence="12">Belongs to the type II malonyltransferase family.</text>
</comment>
<keyword evidence="10" id="KW-0275">Fatty acid biosynthesis</keyword>
<dbReference type="PANTHER" id="PTHR47170:SF2">
    <property type="entry name" value="MALONYL-COA:ACP TRANSACYLASE (MAT) DOMAIN-CONTAINING PROTEIN"/>
    <property type="match status" value="1"/>
</dbReference>
<feature type="region of interest" description="Disordered" evidence="16">
    <location>
        <begin position="46"/>
        <end position="81"/>
    </location>
</feature>
<dbReference type="GO" id="GO:0005739">
    <property type="term" value="C:mitochondrion"/>
    <property type="evidence" value="ECO:0007669"/>
    <property type="project" value="UniProtKB-SubCell"/>
</dbReference>
<evidence type="ECO:0000259" key="17">
    <source>
        <dbReference type="SMART" id="SM00827"/>
    </source>
</evidence>
<comment type="pathway">
    <text evidence="2">Lipid metabolism; fatty acid biosynthesis.</text>
</comment>
<dbReference type="FunFam" id="3.30.70.250:FF:000005">
    <property type="entry name" value="Malonyl-CoA-acyl carrier protein transacylase, mitochondrial"/>
    <property type="match status" value="1"/>
</dbReference>
<evidence type="ECO:0000256" key="12">
    <source>
        <dbReference type="ARBA" id="ARBA00061523"/>
    </source>
</evidence>
<keyword evidence="6" id="KW-0276">Fatty acid metabolism</keyword>
<dbReference type="InterPro" id="IPR014043">
    <property type="entry name" value="Acyl_transferase_dom"/>
</dbReference>
<dbReference type="EC" id="2.3.1.39" evidence="3"/>
<evidence type="ECO:0000256" key="3">
    <source>
        <dbReference type="ARBA" id="ARBA00013258"/>
    </source>
</evidence>
<reference evidence="18" key="2">
    <citation type="submission" date="2025-08" db="UniProtKB">
        <authorList>
            <consortium name="Ensembl"/>
        </authorList>
    </citation>
    <scope>IDENTIFICATION</scope>
</reference>
<dbReference type="InterPro" id="IPR016035">
    <property type="entry name" value="Acyl_Trfase/lysoPLipase"/>
</dbReference>
<evidence type="ECO:0000256" key="4">
    <source>
        <dbReference type="ARBA" id="ARBA00022516"/>
    </source>
</evidence>
<keyword evidence="4" id="KW-0444">Lipid biosynthesis</keyword>
<evidence type="ECO:0000313" key="18">
    <source>
        <dbReference type="Ensembl" id="ENSOABP00000070781.1"/>
    </source>
</evidence>
<dbReference type="GO" id="GO:0004314">
    <property type="term" value="F:[acyl-carrier-protein] S-malonyltransferase activity"/>
    <property type="evidence" value="ECO:0007669"/>
    <property type="project" value="UniProtKB-EC"/>
</dbReference>
<evidence type="ECO:0000313" key="19">
    <source>
        <dbReference type="Proteomes" id="UP000472276"/>
    </source>
</evidence>
<evidence type="ECO:0000256" key="11">
    <source>
        <dbReference type="ARBA" id="ARBA00048404"/>
    </source>
</evidence>
<dbReference type="InterPro" id="IPR001227">
    <property type="entry name" value="Ac_transferase_dom_sf"/>
</dbReference>
<evidence type="ECO:0000256" key="15">
    <source>
        <dbReference type="ARBA" id="ARBA00083656"/>
    </source>
</evidence>
<evidence type="ECO:0000256" key="5">
    <source>
        <dbReference type="ARBA" id="ARBA00022679"/>
    </source>
</evidence>
<dbReference type="GO" id="GO:0006633">
    <property type="term" value="P:fatty acid biosynthetic process"/>
    <property type="evidence" value="ECO:0007669"/>
    <property type="project" value="UniProtKB-KW"/>
</dbReference>
<evidence type="ECO:0000256" key="14">
    <source>
        <dbReference type="ARBA" id="ARBA00077751"/>
    </source>
</evidence>
<evidence type="ECO:0000256" key="2">
    <source>
        <dbReference type="ARBA" id="ARBA00005194"/>
    </source>
</evidence>
<evidence type="ECO:0000256" key="10">
    <source>
        <dbReference type="ARBA" id="ARBA00023160"/>
    </source>
</evidence>
<evidence type="ECO:0000256" key="1">
    <source>
        <dbReference type="ARBA" id="ARBA00004173"/>
    </source>
</evidence>
<reference evidence="18" key="3">
    <citation type="submission" date="2025-09" db="UniProtKB">
        <authorList>
            <consortium name="Ensembl"/>
        </authorList>
    </citation>
    <scope>IDENTIFICATION</scope>
</reference>
<proteinExistence type="inferred from homology"/>
<evidence type="ECO:0000256" key="6">
    <source>
        <dbReference type="ARBA" id="ARBA00022832"/>
    </source>
</evidence>
<dbReference type="Ensembl" id="ENSOABT00000066136.1">
    <property type="protein sequence ID" value="ENSOABP00000070781.1"/>
    <property type="gene ID" value="ENSOABG00000038684.1"/>
</dbReference>
<organism evidence="18 19">
    <name type="scientific">Oreochromis aureus</name>
    <name type="common">Israeli tilapia</name>
    <name type="synonym">Chromis aureus</name>
    <dbReference type="NCBI Taxonomy" id="47969"/>
    <lineage>
        <taxon>Eukaryota</taxon>
        <taxon>Metazoa</taxon>
        <taxon>Chordata</taxon>
        <taxon>Craniata</taxon>
        <taxon>Vertebrata</taxon>
        <taxon>Euteleostomi</taxon>
        <taxon>Actinopterygii</taxon>
        <taxon>Neopterygii</taxon>
        <taxon>Teleostei</taxon>
        <taxon>Neoteleostei</taxon>
        <taxon>Acanthomorphata</taxon>
        <taxon>Ovalentaria</taxon>
        <taxon>Cichlomorphae</taxon>
        <taxon>Cichliformes</taxon>
        <taxon>Cichlidae</taxon>
        <taxon>African cichlids</taxon>
        <taxon>Pseudocrenilabrinae</taxon>
        <taxon>Oreochromini</taxon>
        <taxon>Oreochromis</taxon>
    </lineage>
</organism>
<dbReference type="SUPFAM" id="SSF52151">
    <property type="entry name" value="FabD/lysophospholipase-like"/>
    <property type="match status" value="1"/>
</dbReference>
<evidence type="ECO:0000256" key="7">
    <source>
        <dbReference type="ARBA" id="ARBA00022946"/>
    </source>
</evidence>
<dbReference type="Gene3D" id="3.30.70.250">
    <property type="entry name" value="Malonyl-CoA ACP transacylase, ACP-binding"/>
    <property type="match status" value="1"/>
</dbReference>
<keyword evidence="8" id="KW-0443">Lipid metabolism</keyword>
<dbReference type="Proteomes" id="UP000472276">
    <property type="component" value="Unassembled WGS sequence"/>
</dbReference>
<dbReference type="AlphaFoldDB" id="A0AAZ1XR68"/>
<keyword evidence="19" id="KW-1185">Reference proteome</keyword>
<evidence type="ECO:0000256" key="13">
    <source>
        <dbReference type="ARBA" id="ARBA00069490"/>
    </source>
</evidence>
<dbReference type="InterPro" id="IPR052760">
    <property type="entry name" value="Mitochondrial_malonyltrans"/>
</dbReference>
<accession>A0AAZ1XR68</accession>
<evidence type="ECO:0000256" key="9">
    <source>
        <dbReference type="ARBA" id="ARBA00023128"/>
    </source>
</evidence>
<evidence type="ECO:0000256" key="8">
    <source>
        <dbReference type="ARBA" id="ARBA00023098"/>
    </source>
</evidence>
<keyword evidence="9" id="KW-0496">Mitochondrion</keyword>
<feature type="domain" description="Malonyl-CoA:ACP transacylase (MAT)" evidence="17">
    <location>
        <begin position="77"/>
        <end position="350"/>
    </location>
</feature>